<dbReference type="InterPro" id="IPR029787">
    <property type="entry name" value="Nucleotide_cyclase"/>
</dbReference>
<dbReference type="InterPro" id="IPR001610">
    <property type="entry name" value="PAC"/>
</dbReference>
<dbReference type="InterPro" id="IPR043128">
    <property type="entry name" value="Rev_trsase/Diguanyl_cyclase"/>
</dbReference>
<feature type="domain" description="PAS" evidence="1">
    <location>
        <begin position="72"/>
        <end position="134"/>
    </location>
</feature>
<dbReference type="AlphaFoldDB" id="A0A8G1ZDQ1"/>
<reference evidence="4 5" key="1">
    <citation type="submission" date="2019-02" db="EMBL/GenBank/DDBJ databases">
        <authorList>
            <person name="Feng G."/>
        </authorList>
    </citation>
    <scope>NUCLEOTIDE SEQUENCE [LARGE SCALE GENOMIC DNA]</scope>
    <source>
        <strain evidence="4 5">CCTCC AB 2011146</strain>
    </source>
</reference>
<dbReference type="InterPro" id="IPR035965">
    <property type="entry name" value="PAS-like_dom_sf"/>
</dbReference>
<evidence type="ECO:0000259" key="1">
    <source>
        <dbReference type="PROSITE" id="PS50112"/>
    </source>
</evidence>
<dbReference type="CDD" id="cd00130">
    <property type="entry name" value="PAS"/>
    <property type="match status" value="1"/>
</dbReference>
<dbReference type="PANTHER" id="PTHR44757:SF2">
    <property type="entry name" value="BIOFILM ARCHITECTURE MAINTENANCE PROTEIN MBAA"/>
    <property type="match status" value="1"/>
</dbReference>
<dbReference type="Proteomes" id="UP000291572">
    <property type="component" value="Unassembled WGS sequence"/>
</dbReference>
<dbReference type="NCBIfam" id="TIGR00229">
    <property type="entry name" value="sensory_box"/>
    <property type="match status" value="1"/>
</dbReference>
<dbReference type="Gene3D" id="3.20.20.450">
    <property type="entry name" value="EAL domain"/>
    <property type="match status" value="1"/>
</dbReference>
<dbReference type="InterPro" id="IPR000160">
    <property type="entry name" value="GGDEF_dom"/>
</dbReference>
<sequence>MSNLEARQCELTALLFAQRRTGPEFSTALTAIPGRAMAHDGNDGKGVPQGDFGFRPKQWDCLDRPSDDSDSISAAYGLALDHVGDGVMVADMRQRGHPIVKVNAAFEAITGYAAAEAIGKNCRYLQGSDRLQPEIAEIRTALTEGHACSVTLRNYKRDGTMFRNALRLVPHRDASGQITHCVGLIRDVTCASGVDRLTGLLDRYGLLDRLASINVAAGSAVLLLKLDIMRFHDVNNGFGYDIGDALLRAVAGRLATMPSVALARVGTNSFTLAFELGDAERAADMVDDVLSLLQPRFILPGAALTTQFAAGYTVGSIGSDPLQLVRQAAAALQRSKAVASHPPHRFAAADERDASNRIRLANDLQAAIPNEELLLHYQPQVDLHSGNIVGAEALLRWNHGVFGLQSPSRFIGVAEETGAILDIGAWAMRTVAQQATRINDGRHTPIRFSCNVSVLEFTRRDMVAFVEQVLAETGCRPEWLTLELTESLMMPEPAEVLRVFRDLRGLGVEISIDDFGTGYSNLRYLERFPLTEIKIDRSFVRNVVHSPAKQVIVESIIKLGGVLDIRVVAEGIETDAELSVMRSLGCSVGQGYLYSHPLDITAFDAFIKDHAIPRDQAQQGRLLTMLNDNRASHTAGLPE</sequence>
<dbReference type="SMART" id="SM00267">
    <property type="entry name" value="GGDEF"/>
    <property type="match status" value="1"/>
</dbReference>
<dbReference type="SMART" id="SM00086">
    <property type="entry name" value="PAC"/>
    <property type="match status" value="1"/>
</dbReference>
<dbReference type="PANTHER" id="PTHR44757">
    <property type="entry name" value="DIGUANYLATE CYCLASE DGCP"/>
    <property type="match status" value="1"/>
</dbReference>
<evidence type="ECO:0000313" key="4">
    <source>
        <dbReference type="EMBL" id="RYM05453.1"/>
    </source>
</evidence>
<comment type="caution">
    <text evidence="4">The sequence shown here is derived from an EMBL/GenBank/DDBJ whole genome shotgun (WGS) entry which is preliminary data.</text>
</comment>
<evidence type="ECO:0000259" key="3">
    <source>
        <dbReference type="PROSITE" id="PS50887"/>
    </source>
</evidence>
<dbReference type="PROSITE" id="PS50883">
    <property type="entry name" value="EAL"/>
    <property type="match status" value="1"/>
</dbReference>
<dbReference type="SUPFAM" id="SSF55785">
    <property type="entry name" value="PYP-like sensor domain (PAS domain)"/>
    <property type="match status" value="1"/>
</dbReference>
<dbReference type="Pfam" id="PF00990">
    <property type="entry name" value="GGDEF"/>
    <property type="match status" value="1"/>
</dbReference>
<dbReference type="InterPro" id="IPR052155">
    <property type="entry name" value="Biofilm_reg_signaling"/>
</dbReference>
<dbReference type="SMART" id="SM00091">
    <property type="entry name" value="PAS"/>
    <property type="match status" value="1"/>
</dbReference>
<dbReference type="InterPro" id="IPR000014">
    <property type="entry name" value="PAS"/>
</dbReference>
<proteinExistence type="predicted"/>
<accession>A0A8G1ZDQ1</accession>
<dbReference type="Gene3D" id="3.30.450.20">
    <property type="entry name" value="PAS domain"/>
    <property type="match status" value="1"/>
</dbReference>
<dbReference type="Pfam" id="PF13426">
    <property type="entry name" value="PAS_9"/>
    <property type="match status" value="1"/>
</dbReference>
<dbReference type="SUPFAM" id="SSF55073">
    <property type="entry name" value="Nucleotide cyclase"/>
    <property type="match status" value="1"/>
</dbReference>
<dbReference type="InterPro" id="IPR035919">
    <property type="entry name" value="EAL_sf"/>
</dbReference>
<dbReference type="InterPro" id="IPR001633">
    <property type="entry name" value="EAL_dom"/>
</dbReference>
<feature type="domain" description="EAL" evidence="2">
    <location>
        <begin position="357"/>
        <end position="611"/>
    </location>
</feature>
<name>A0A8G1ZDQ1_9SPHN</name>
<dbReference type="SMART" id="SM00052">
    <property type="entry name" value="EAL"/>
    <property type="match status" value="1"/>
</dbReference>
<gene>
    <name evidence="4" type="ORF">EWH12_21230</name>
</gene>
<organism evidence="4 5">
    <name type="scientific">Sphingobium cupriresistens</name>
    <dbReference type="NCBI Taxonomy" id="1132417"/>
    <lineage>
        <taxon>Bacteria</taxon>
        <taxon>Pseudomonadati</taxon>
        <taxon>Pseudomonadota</taxon>
        <taxon>Alphaproteobacteria</taxon>
        <taxon>Sphingomonadales</taxon>
        <taxon>Sphingomonadaceae</taxon>
        <taxon>Sphingobium</taxon>
    </lineage>
</organism>
<feature type="domain" description="GGDEF" evidence="3">
    <location>
        <begin position="219"/>
        <end position="351"/>
    </location>
</feature>
<dbReference type="CDD" id="cd01948">
    <property type="entry name" value="EAL"/>
    <property type="match status" value="1"/>
</dbReference>
<dbReference type="Gene3D" id="3.30.70.270">
    <property type="match status" value="1"/>
</dbReference>
<evidence type="ECO:0000259" key="2">
    <source>
        <dbReference type="PROSITE" id="PS50883"/>
    </source>
</evidence>
<evidence type="ECO:0000313" key="5">
    <source>
        <dbReference type="Proteomes" id="UP000291572"/>
    </source>
</evidence>
<protein>
    <submittedName>
        <fullName evidence="4">Phosphodiesterase</fullName>
    </submittedName>
</protein>
<dbReference type="SUPFAM" id="SSF141868">
    <property type="entry name" value="EAL domain-like"/>
    <property type="match status" value="1"/>
</dbReference>
<dbReference type="PROSITE" id="PS50887">
    <property type="entry name" value="GGDEF"/>
    <property type="match status" value="1"/>
</dbReference>
<dbReference type="PROSITE" id="PS50112">
    <property type="entry name" value="PAS"/>
    <property type="match status" value="1"/>
</dbReference>
<dbReference type="EMBL" id="SEOO01000079">
    <property type="protein sequence ID" value="RYM05453.1"/>
    <property type="molecule type" value="Genomic_DNA"/>
</dbReference>
<dbReference type="Pfam" id="PF00563">
    <property type="entry name" value="EAL"/>
    <property type="match status" value="1"/>
</dbReference>